<name>A0AAD5QH99_PARTN</name>
<organism evidence="1 2">
    <name type="scientific">Parelaphostrongylus tenuis</name>
    <name type="common">Meningeal worm</name>
    <dbReference type="NCBI Taxonomy" id="148309"/>
    <lineage>
        <taxon>Eukaryota</taxon>
        <taxon>Metazoa</taxon>
        <taxon>Ecdysozoa</taxon>
        <taxon>Nematoda</taxon>
        <taxon>Chromadorea</taxon>
        <taxon>Rhabditida</taxon>
        <taxon>Rhabditina</taxon>
        <taxon>Rhabditomorpha</taxon>
        <taxon>Strongyloidea</taxon>
        <taxon>Metastrongylidae</taxon>
        <taxon>Parelaphostrongylus</taxon>
    </lineage>
</organism>
<proteinExistence type="predicted"/>
<dbReference type="PANTHER" id="PTHR13664:SF0">
    <property type="entry name" value="BECLIN 1-ASSOCIATED AUTOPHAGY-RELATED KEY REGULATOR"/>
    <property type="match status" value="1"/>
</dbReference>
<evidence type="ECO:0000313" key="2">
    <source>
        <dbReference type="Proteomes" id="UP001196413"/>
    </source>
</evidence>
<dbReference type="GO" id="GO:0005776">
    <property type="term" value="C:autophagosome"/>
    <property type="evidence" value="ECO:0007669"/>
    <property type="project" value="TreeGrafter"/>
</dbReference>
<dbReference type="Proteomes" id="UP001196413">
    <property type="component" value="Unassembled WGS sequence"/>
</dbReference>
<accession>A0AAD5QH99</accession>
<dbReference type="GO" id="GO:0097632">
    <property type="term" value="C:extrinsic component of phagophore assembly site membrane"/>
    <property type="evidence" value="ECO:0007669"/>
    <property type="project" value="TreeGrafter"/>
</dbReference>
<dbReference type="GO" id="GO:0043495">
    <property type="term" value="F:protein-membrane adaptor activity"/>
    <property type="evidence" value="ECO:0007669"/>
    <property type="project" value="TreeGrafter"/>
</dbReference>
<dbReference type="GO" id="GO:0035014">
    <property type="term" value="F:phosphatidylinositol 3-kinase regulator activity"/>
    <property type="evidence" value="ECO:0007669"/>
    <property type="project" value="TreeGrafter"/>
</dbReference>
<keyword evidence="2" id="KW-1185">Reference proteome</keyword>
<gene>
    <name evidence="1" type="ORF">KIN20_006883</name>
</gene>
<dbReference type="GO" id="GO:0035032">
    <property type="term" value="C:phosphatidylinositol 3-kinase complex, class III"/>
    <property type="evidence" value="ECO:0007669"/>
    <property type="project" value="TreeGrafter"/>
</dbReference>
<dbReference type="GO" id="GO:0097629">
    <property type="term" value="C:extrinsic component of omegasome membrane"/>
    <property type="evidence" value="ECO:0007669"/>
    <property type="project" value="TreeGrafter"/>
</dbReference>
<sequence>MSISDRRFLTIRSKQLSVGSARSAIKQFLLHFLEIAKLRRSNLALEGLCSPRDLAHTPPGIITKVGVLHLKKPTWKMTGVRLVCLCCSKKNHCYCKKCTLEKLKLYSRKENISMRAIRKGELEKEIDEVFGEMSSLHAEINTTTANITLLRKWVSDKRQINKVKTDQVNALKQLIASTSRHTEKVLAYYNKHESNESYMQKRKAYKEAKVEEMNEKLSMIRKALCGSLFSIFPVSEVVAHAVDLGREAKRRTSNTAAKWTVVSGHQIEEGPMIKLVNCVAVVFDFRLPYLLSHREISLRERWSQELLDNDWFKFCQSVLSLGLHLGMSPESLHFNYPHSNIIEEARFVIESGAIPKPHPLIIGSNHRFEITKSLSQVNIDERELVSL</sequence>
<protein>
    <submittedName>
        <fullName evidence="1">Uncharacterized protein</fullName>
    </submittedName>
</protein>
<dbReference type="GO" id="GO:0000045">
    <property type="term" value="P:autophagosome assembly"/>
    <property type="evidence" value="ECO:0007669"/>
    <property type="project" value="TreeGrafter"/>
</dbReference>
<reference evidence="1" key="1">
    <citation type="submission" date="2021-06" db="EMBL/GenBank/DDBJ databases">
        <title>Parelaphostrongylus tenuis whole genome reference sequence.</title>
        <authorList>
            <person name="Garwood T.J."/>
            <person name="Larsen P.A."/>
            <person name="Fountain-Jones N.M."/>
            <person name="Garbe J.R."/>
            <person name="Macchietto M.G."/>
            <person name="Kania S.A."/>
            <person name="Gerhold R.W."/>
            <person name="Richards J.E."/>
            <person name="Wolf T.M."/>
        </authorList>
    </citation>
    <scope>NUCLEOTIDE SEQUENCE</scope>
    <source>
        <strain evidence="1">MNPRO001-30</strain>
        <tissue evidence="1">Meninges</tissue>
    </source>
</reference>
<dbReference type="EMBL" id="JAHQIW010000975">
    <property type="protein sequence ID" value="KAJ1350952.1"/>
    <property type="molecule type" value="Genomic_DNA"/>
</dbReference>
<dbReference type="GO" id="GO:0000423">
    <property type="term" value="P:mitophagy"/>
    <property type="evidence" value="ECO:0007669"/>
    <property type="project" value="TreeGrafter"/>
</dbReference>
<dbReference type="AlphaFoldDB" id="A0AAD5QH99"/>
<dbReference type="GO" id="GO:0009267">
    <property type="term" value="P:cellular response to starvation"/>
    <property type="evidence" value="ECO:0007669"/>
    <property type="project" value="TreeGrafter"/>
</dbReference>
<dbReference type="GO" id="GO:0016240">
    <property type="term" value="P:autophagosome membrane docking"/>
    <property type="evidence" value="ECO:0007669"/>
    <property type="project" value="TreeGrafter"/>
</dbReference>
<comment type="caution">
    <text evidence="1">The sequence shown here is derived from an EMBL/GenBank/DDBJ whole genome shotgun (WGS) entry which is preliminary data.</text>
</comment>
<dbReference type="PANTHER" id="PTHR13664">
    <property type="entry name" value="BECLIN 1-ASSOCIATED AUTOPHAGY-RELATED KEY REGULATOR"/>
    <property type="match status" value="1"/>
</dbReference>
<evidence type="ECO:0000313" key="1">
    <source>
        <dbReference type="EMBL" id="KAJ1350952.1"/>
    </source>
</evidence>